<keyword evidence="7" id="KW-1185">Reference proteome</keyword>
<evidence type="ECO:0000313" key="6">
    <source>
        <dbReference type="EMBL" id="KAK9271711.1"/>
    </source>
</evidence>
<sequence length="400" mass="45469">MANEETKIMHESCTKSHPVNSSNESINQAQKMPNEETQILNESCLKSYAMNGGNGPYSYAQNSYYQRVVVDAAKVMLTETIADKLDIKNPTFDPSKPFLIADMGCSVGNNTFISVQNIIEAVELKYQSSMQKNPEFQVFFNDNTDNDFNTLFKSLPPTHQYFAAGVPGSFYGRLFPNSTLHIVHSSYALHWLSKVPKEVLDRNSLAWNGGRIMYTRSAKEVYEAYSAQYKEDMQAFLNARAQEFVGEGLMVLLVLCLPNGVLFSQTCSGWVHDLLGSCLVDMAKMGLLSEERVDSFNLPLYYTSPKELEEVIQTNGFFNIERMEKLTNPSRHGSVDLKMCSLHLRSAMEGLIREHFGNEIIEELFECFDNKLAENSFIFDDKNRKEIELFVFLRRNNAIV</sequence>
<organism evidence="6 7">
    <name type="scientific">Liquidambar formosana</name>
    <name type="common">Formosan gum</name>
    <dbReference type="NCBI Taxonomy" id="63359"/>
    <lineage>
        <taxon>Eukaryota</taxon>
        <taxon>Viridiplantae</taxon>
        <taxon>Streptophyta</taxon>
        <taxon>Embryophyta</taxon>
        <taxon>Tracheophyta</taxon>
        <taxon>Spermatophyta</taxon>
        <taxon>Magnoliopsida</taxon>
        <taxon>eudicotyledons</taxon>
        <taxon>Gunneridae</taxon>
        <taxon>Pentapetalae</taxon>
        <taxon>Saxifragales</taxon>
        <taxon>Altingiaceae</taxon>
        <taxon>Liquidambar</taxon>
    </lineage>
</organism>
<dbReference type="SUPFAM" id="SSF53335">
    <property type="entry name" value="S-adenosyl-L-methionine-dependent methyltransferases"/>
    <property type="match status" value="1"/>
</dbReference>
<feature type="compositionally biased region" description="Basic and acidic residues" evidence="5">
    <location>
        <begin position="1"/>
        <end position="14"/>
    </location>
</feature>
<dbReference type="EMBL" id="JBBPBK010000013">
    <property type="protein sequence ID" value="KAK9271711.1"/>
    <property type="molecule type" value="Genomic_DNA"/>
</dbReference>
<evidence type="ECO:0000256" key="4">
    <source>
        <dbReference type="ARBA" id="ARBA00022842"/>
    </source>
</evidence>
<evidence type="ECO:0008006" key="8">
    <source>
        <dbReference type="Google" id="ProtNLM"/>
    </source>
</evidence>
<evidence type="ECO:0000256" key="2">
    <source>
        <dbReference type="ARBA" id="ARBA00022679"/>
    </source>
</evidence>
<evidence type="ECO:0000256" key="5">
    <source>
        <dbReference type="SAM" id="MobiDB-lite"/>
    </source>
</evidence>
<dbReference type="InterPro" id="IPR029063">
    <property type="entry name" value="SAM-dependent_MTases_sf"/>
</dbReference>
<dbReference type="Pfam" id="PF03492">
    <property type="entry name" value="Methyltransf_7"/>
    <property type="match status" value="1"/>
</dbReference>
<keyword evidence="4" id="KW-0460">Magnesium</keyword>
<dbReference type="Proteomes" id="UP001415857">
    <property type="component" value="Unassembled WGS sequence"/>
</dbReference>
<accession>A0AAP0R971</accession>
<dbReference type="InterPro" id="IPR042086">
    <property type="entry name" value="MeTrfase_capping"/>
</dbReference>
<evidence type="ECO:0000313" key="7">
    <source>
        <dbReference type="Proteomes" id="UP001415857"/>
    </source>
</evidence>
<dbReference type="GO" id="GO:0046872">
    <property type="term" value="F:metal ion binding"/>
    <property type="evidence" value="ECO:0007669"/>
    <property type="project" value="UniProtKB-KW"/>
</dbReference>
<dbReference type="FunFam" id="3.40.50.150:FF:000103">
    <property type="entry name" value="SABATH methyltransferase 1"/>
    <property type="match status" value="1"/>
</dbReference>
<dbReference type="PANTHER" id="PTHR31009">
    <property type="entry name" value="S-ADENOSYL-L-METHIONINE:CARBOXYL METHYLTRANSFERASE FAMILY PROTEIN"/>
    <property type="match status" value="1"/>
</dbReference>
<dbReference type="Gene3D" id="1.10.1200.270">
    <property type="entry name" value="Methyltransferase, alpha-helical capping domain"/>
    <property type="match status" value="1"/>
</dbReference>
<evidence type="ECO:0000256" key="3">
    <source>
        <dbReference type="ARBA" id="ARBA00022723"/>
    </source>
</evidence>
<reference evidence="6 7" key="1">
    <citation type="journal article" date="2024" name="Plant J.">
        <title>Genome sequences and population genomics reveal climatic adaptation and genomic divergence between two closely related sweetgum species.</title>
        <authorList>
            <person name="Xu W.Q."/>
            <person name="Ren C.Q."/>
            <person name="Zhang X.Y."/>
            <person name="Comes H.P."/>
            <person name="Liu X.H."/>
            <person name="Li Y.G."/>
            <person name="Kettle C.J."/>
            <person name="Jalonen R."/>
            <person name="Gaisberger H."/>
            <person name="Ma Y.Z."/>
            <person name="Qiu Y.X."/>
        </authorList>
    </citation>
    <scope>NUCLEOTIDE SEQUENCE [LARGE SCALE GENOMIC DNA]</scope>
    <source>
        <strain evidence="6">Hangzhou</strain>
    </source>
</reference>
<protein>
    <recommendedName>
        <fullName evidence="8">S-adenosylmethionine-dependent methyltransferase</fullName>
    </recommendedName>
</protein>
<feature type="region of interest" description="Disordered" evidence="5">
    <location>
        <begin position="1"/>
        <end position="24"/>
    </location>
</feature>
<feature type="compositionally biased region" description="Polar residues" evidence="5">
    <location>
        <begin position="15"/>
        <end position="24"/>
    </location>
</feature>
<comment type="caution">
    <text evidence="6">The sequence shown here is derived from an EMBL/GenBank/DDBJ whole genome shotgun (WGS) entry which is preliminary data.</text>
</comment>
<dbReference type="GO" id="GO:0032259">
    <property type="term" value="P:methylation"/>
    <property type="evidence" value="ECO:0007669"/>
    <property type="project" value="UniProtKB-KW"/>
</dbReference>
<dbReference type="InterPro" id="IPR005299">
    <property type="entry name" value="MeTrfase_7"/>
</dbReference>
<gene>
    <name evidence="6" type="ORF">L1049_002074</name>
</gene>
<evidence type="ECO:0000256" key="1">
    <source>
        <dbReference type="ARBA" id="ARBA00022603"/>
    </source>
</evidence>
<keyword evidence="1" id="KW-0489">Methyltransferase</keyword>
<dbReference type="GO" id="GO:0008168">
    <property type="term" value="F:methyltransferase activity"/>
    <property type="evidence" value="ECO:0007669"/>
    <property type="project" value="UniProtKB-KW"/>
</dbReference>
<name>A0AAP0R971_LIQFO</name>
<dbReference type="AlphaFoldDB" id="A0AAP0R971"/>
<keyword evidence="3" id="KW-0479">Metal-binding</keyword>
<keyword evidence="2" id="KW-0808">Transferase</keyword>
<dbReference type="Gene3D" id="3.40.50.150">
    <property type="entry name" value="Vaccinia Virus protein VP39"/>
    <property type="match status" value="1"/>
</dbReference>
<proteinExistence type="predicted"/>